<dbReference type="Proteomes" id="UP001186944">
    <property type="component" value="Unassembled WGS sequence"/>
</dbReference>
<dbReference type="PANTHER" id="PTHR19446">
    <property type="entry name" value="REVERSE TRANSCRIPTASES"/>
    <property type="match status" value="1"/>
</dbReference>
<organism evidence="1 2">
    <name type="scientific">Pinctada imbricata</name>
    <name type="common">Atlantic pearl-oyster</name>
    <name type="synonym">Pinctada martensii</name>
    <dbReference type="NCBI Taxonomy" id="66713"/>
    <lineage>
        <taxon>Eukaryota</taxon>
        <taxon>Metazoa</taxon>
        <taxon>Spiralia</taxon>
        <taxon>Lophotrochozoa</taxon>
        <taxon>Mollusca</taxon>
        <taxon>Bivalvia</taxon>
        <taxon>Autobranchia</taxon>
        <taxon>Pteriomorphia</taxon>
        <taxon>Pterioida</taxon>
        <taxon>Pterioidea</taxon>
        <taxon>Pteriidae</taxon>
        <taxon>Pinctada</taxon>
    </lineage>
</organism>
<proteinExistence type="predicted"/>
<evidence type="ECO:0000313" key="1">
    <source>
        <dbReference type="EMBL" id="KAK3099742.1"/>
    </source>
</evidence>
<accession>A0AA89C562</accession>
<sequence>MVNEYTVKKWDNEKCEEFIGNLNNDRIGEVMNNLNTLEIENLTETSMNQIVSNVCDIMTDAAKKTFGLSHRRANFRKKNTKMKPWFENDCKMARKRFRKSQRKYKHIRTEENRKEMNLNAKAYKSIMNKSIKKHRKEIKNKMKTLKSKNPKEYWKLIKEKPNKQQGNISIETLYDFFKTLNESENDDEQIPINLEEFYENENLHEIMNARITKDEVVKAIKKLSNNKACGDDNIYNEYIKSSQVKMIEVFIQLFNVILDTGKMPDVWLSGNIIPIFKNKGSKSEAKNYRPITIVSCLGKLFTSILNDRLQRFSEEVTLIGENQTGFRKGYSTVMF</sequence>
<gene>
    <name evidence="1" type="ORF">FSP39_008878</name>
</gene>
<keyword evidence="2" id="KW-1185">Reference proteome</keyword>
<name>A0AA89C562_PINIB</name>
<dbReference type="AlphaFoldDB" id="A0AA89C562"/>
<dbReference type="EMBL" id="VSWD01000006">
    <property type="protein sequence ID" value="KAK3099742.1"/>
    <property type="molecule type" value="Genomic_DNA"/>
</dbReference>
<evidence type="ECO:0000313" key="2">
    <source>
        <dbReference type="Proteomes" id="UP001186944"/>
    </source>
</evidence>
<reference evidence="1" key="1">
    <citation type="submission" date="2019-08" db="EMBL/GenBank/DDBJ databases">
        <title>The improved chromosome-level genome for the pearl oyster Pinctada fucata martensii using PacBio sequencing and Hi-C.</title>
        <authorList>
            <person name="Zheng Z."/>
        </authorList>
    </citation>
    <scope>NUCLEOTIDE SEQUENCE</scope>
    <source>
        <strain evidence="1">ZZ-2019</strain>
        <tissue evidence="1">Adductor muscle</tissue>
    </source>
</reference>
<evidence type="ECO:0008006" key="3">
    <source>
        <dbReference type="Google" id="ProtNLM"/>
    </source>
</evidence>
<comment type="caution">
    <text evidence="1">The sequence shown here is derived from an EMBL/GenBank/DDBJ whole genome shotgun (WGS) entry which is preliminary data.</text>
</comment>
<protein>
    <recommendedName>
        <fullName evidence="3">Reverse transcriptase domain-containing protein</fullName>
    </recommendedName>
</protein>